<name>A0ABU1X848_SPHXE</name>
<evidence type="ECO:0000313" key="2">
    <source>
        <dbReference type="EMBL" id="MDR7157297.1"/>
    </source>
</evidence>
<gene>
    <name evidence="2" type="ORF">J2W40_004146</name>
</gene>
<dbReference type="CDD" id="cd05233">
    <property type="entry name" value="SDR_c"/>
    <property type="match status" value="1"/>
</dbReference>
<keyword evidence="3" id="KW-1185">Reference proteome</keyword>
<comment type="caution">
    <text evidence="2">The sequence shown here is derived from an EMBL/GenBank/DDBJ whole genome shotgun (WGS) entry which is preliminary data.</text>
</comment>
<reference evidence="2 3" key="1">
    <citation type="submission" date="2023-07" db="EMBL/GenBank/DDBJ databases">
        <title>Sorghum-associated microbial communities from plants grown in Nebraska, USA.</title>
        <authorList>
            <person name="Schachtman D."/>
        </authorList>
    </citation>
    <scope>NUCLEOTIDE SEQUENCE [LARGE SCALE GENOMIC DNA]</scope>
    <source>
        <strain evidence="2 3">4256</strain>
    </source>
</reference>
<dbReference type="InterPro" id="IPR002347">
    <property type="entry name" value="SDR_fam"/>
</dbReference>
<organism evidence="2 3">
    <name type="scientific">Sphingobium xenophagum</name>
    <dbReference type="NCBI Taxonomy" id="121428"/>
    <lineage>
        <taxon>Bacteria</taxon>
        <taxon>Pseudomonadati</taxon>
        <taxon>Pseudomonadota</taxon>
        <taxon>Alphaproteobacteria</taxon>
        <taxon>Sphingomonadales</taxon>
        <taxon>Sphingomonadaceae</taxon>
        <taxon>Sphingobium</taxon>
    </lineage>
</organism>
<comment type="similarity">
    <text evidence="1">Belongs to the short-chain dehydrogenases/reductases (SDR) family.</text>
</comment>
<dbReference type="InterPro" id="IPR020904">
    <property type="entry name" value="Sc_DH/Rdtase_CS"/>
</dbReference>
<dbReference type="InterPro" id="IPR036291">
    <property type="entry name" value="NAD(P)-bd_dom_sf"/>
</dbReference>
<dbReference type="PROSITE" id="PS00061">
    <property type="entry name" value="ADH_SHORT"/>
    <property type="match status" value="1"/>
</dbReference>
<protein>
    <submittedName>
        <fullName evidence="2">NAD(P)-dependent dehydrogenase (Short-subunit alcohol dehydrogenase family)</fullName>
    </submittedName>
</protein>
<dbReference type="PANTHER" id="PTHR42760">
    <property type="entry name" value="SHORT-CHAIN DEHYDROGENASES/REDUCTASES FAMILY MEMBER"/>
    <property type="match status" value="1"/>
</dbReference>
<dbReference type="Proteomes" id="UP001267638">
    <property type="component" value="Unassembled WGS sequence"/>
</dbReference>
<dbReference type="SUPFAM" id="SSF51735">
    <property type="entry name" value="NAD(P)-binding Rossmann-fold domains"/>
    <property type="match status" value="1"/>
</dbReference>
<dbReference type="PRINTS" id="PR00081">
    <property type="entry name" value="GDHRDH"/>
</dbReference>
<proteinExistence type="inferred from homology"/>
<evidence type="ECO:0000256" key="1">
    <source>
        <dbReference type="ARBA" id="ARBA00006484"/>
    </source>
</evidence>
<dbReference type="Pfam" id="PF13561">
    <property type="entry name" value="adh_short_C2"/>
    <property type="match status" value="1"/>
</dbReference>
<evidence type="ECO:0000313" key="3">
    <source>
        <dbReference type="Proteomes" id="UP001267638"/>
    </source>
</evidence>
<dbReference type="Gene3D" id="3.40.50.720">
    <property type="entry name" value="NAD(P)-binding Rossmann-like Domain"/>
    <property type="match status" value="1"/>
</dbReference>
<sequence>MNCSNAIYQFLHRASKSWNDNQPHGRADQRCRNTSTILSYRRMLNEYAVFHALRRESQMTSTTETGTDVQQMFGLAGHRAVVTGAGSGLAEVIAMTLARAGANVVVAHDNLSQAERVVGEIEAAGGAASAALCDVTNETSIATVFADRPPPDAVVLGAMMQGGVPALEMSADQWDAMFLTNTRGAFLSAREAIKSMVAGGNGGAIIALSTIGSQRPMLRGNAAYGSSKAAVNQLCRNLAFEHAGDGIRVNAILPGAFMTNAPKMPGSGTFVASGPGMTMSRHLSGIGDPADLGWLAVYLASPAARYITGQAFVIDGGFQVG</sequence>
<dbReference type="EMBL" id="JAVDWV010000046">
    <property type="protein sequence ID" value="MDR7157297.1"/>
    <property type="molecule type" value="Genomic_DNA"/>
</dbReference>
<accession>A0ABU1X848</accession>